<keyword evidence="3" id="KW-1185">Reference proteome</keyword>
<protein>
    <recommendedName>
        <fullName evidence="1">DUF7344 domain-containing protein</fullName>
    </recommendedName>
</protein>
<feature type="domain" description="DUF7344" evidence="1">
    <location>
        <begin position="4"/>
        <end position="64"/>
    </location>
</feature>
<organism evidence="2 3">
    <name type="scientific">Halobellus salinus</name>
    <dbReference type="NCBI Taxonomy" id="931585"/>
    <lineage>
        <taxon>Archaea</taxon>
        <taxon>Methanobacteriati</taxon>
        <taxon>Methanobacteriota</taxon>
        <taxon>Stenosarchaea group</taxon>
        <taxon>Halobacteria</taxon>
        <taxon>Halobacteriales</taxon>
        <taxon>Haloferacaceae</taxon>
        <taxon>Halobellus</taxon>
    </lineage>
</organism>
<dbReference type="Pfam" id="PF24035">
    <property type="entry name" value="DUF7344"/>
    <property type="match status" value="1"/>
</dbReference>
<name>A0A830E714_9EURY</name>
<dbReference type="EMBL" id="BMOC01000001">
    <property type="protein sequence ID" value="GGI95927.1"/>
    <property type="molecule type" value="Genomic_DNA"/>
</dbReference>
<dbReference type="OrthoDB" id="331021at2157"/>
<reference evidence="2" key="2">
    <citation type="submission" date="2020-09" db="EMBL/GenBank/DDBJ databases">
        <authorList>
            <person name="Sun Q."/>
            <person name="Ohkuma M."/>
        </authorList>
    </citation>
    <scope>NUCLEOTIDE SEQUENCE</scope>
    <source>
        <strain evidence="2">JCM 14359</strain>
    </source>
</reference>
<gene>
    <name evidence="2" type="ORF">GCM10008995_02460</name>
</gene>
<proteinExistence type="predicted"/>
<sequence length="90" mass="9628">MADQDGSIQLGDVAEAIAAIELGKPVRELDSQERKRVYVGLYQVHLDTLDEVGAVAYDSRSGDIRATEATTALADLIRHIEAVCGAQETG</sequence>
<evidence type="ECO:0000313" key="3">
    <source>
        <dbReference type="Proteomes" id="UP000653099"/>
    </source>
</evidence>
<evidence type="ECO:0000259" key="1">
    <source>
        <dbReference type="Pfam" id="PF24035"/>
    </source>
</evidence>
<dbReference type="Proteomes" id="UP000653099">
    <property type="component" value="Unassembled WGS sequence"/>
</dbReference>
<reference evidence="2" key="1">
    <citation type="journal article" date="2014" name="Int. J. Syst. Evol. Microbiol.">
        <title>Complete genome sequence of Corynebacterium casei LMG S-19264T (=DSM 44701T), isolated from a smear-ripened cheese.</title>
        <authorList>
            <consortium name="US DOE Joint Genome Institute (JGI-PGF)"/>
            <person name="Walter F."/>
            <person name="Albersmeier A."/>
            <person name="Kalinowski J."/>
            <person name="Ruckert C."/>
        </authorList>
    </citation>
    <scope>NUCLEOTIDE SEQUENCE</scope>
    <source>
        <strain evidence="2">JCM 14359</strain>
    </source>
</reference>
<comment type="caution">
    <text evidence="2">The sequence shown here is derived from an EMBL/GenBank/DDBJ whole genome shotgun (WGS) entry which is preliminary data.</text>
</comment>
<dbReference type="RefSeq" id="WP_188785559.1">
    <property type="nucleotide sequence ID" value="NZ_BMOC01000001.1"/>
</dbReference>
<evidence type="ECO:0000313" key="2">
    <source>
        <dbReference type="EMBL" id="GGI95927.1"/>
    </source>
</evidence>
<dbReference type="InterPro" id="IPR055768">
    <property type="entry name" value="DUF7344"/>
</dbReference>
<dbReference type="AlphaFoldDB" id="A0A830E714"/>
<accession>A0A830E714</accession>